<keyword evidence="4" id="KW-1185">Reference proteome</keyword>
<feature type="region of interest" description="Disordered" evidence="1">
    <location>
        <begin position="93"/>
        <end position="114"/>
    </location>
</feature>
<feature type="compositionally biased region" description="Basic and acidic residues" evidence="1">
    <location>
        <begin position="96"/>
        <end position="109"/>
    </location>
</feature>
<proteinExistence type="predicted"/>
<dbReference type="AlphaFoldDB" id="A0A1M6L7E0"/>
<reference evidence="4" key="1">
    <citation type="submission" date="2016-11" db="EMBL/GenBank/DDBJ databases">
        <authorList>
            <person name="Varghese N."/>
            <person name="Submissions S."/>
        </authorList>
    </citation>
    <scope>NUCLEOTIDE SEQUENCE [LARGE SCALE GENOMIC DNA]</scope>
    <source>
        <strain evidence="4">DSM 14826</strain>
    </source>
</reference>
<accession>A0A1M6L7E0</accession>
<gene>
    <name evidence="3" type="ORF">SAMN02745227_00402</name>
</gene>
<protein>
    <submittedName>
        <fullName evidence="3">Stage III sporulation protein AG</fullName>
    </submittedName>
</protein>
<keyword evidence="2" id="KW-1133">Transmembrane helix</keyword>
<name>A0A1M6L7E0_9FIRM</name>
<evidence type="ECO:0000256" key="2">
    <source>
        <dbReference type="SAM" id="Phobius"/>
    </source>
</evidence>
<dbReference type="STRING" id="1120989.SAMN02745227_00402"/>
<feature type="transmembrane region" description="Helical" evidence="2">
    <location>
        <begin position="17"/>
        <end position="36"/>
    </location>
</feature>
<keyword evidence="2" id="KW-0472">Membrane</keyword>
<dbReference type="RefSeq" id="WP_072905804.1">
    <property type="nucleotide sequence ID" value="NZ_FRAI01000005.1"/>
</dbReference>
<evidence type="ECO:0000313" key="4">
    <source>
        <dbReference type="Proteomes" id="UP000243547"/>
    </source>
</evidence>
<organism evidence="3 4">
    <name type="scientific">Anaerobranca californiensis DSM 14826</name>
    <dbReference type="NCBI Taxonomy" id="1120989"/>
    <lineage>
        <taxon>Bacteria</taxon>
        <taxon>Bacillati</taxon>
        <taxon>Bacillota</taxon>
        <taxon>Clostridia</taxon>
        <taxon>Eubacteriales</taxon>
        <taxon>Proteinivoracaceae</taxon>
        <taxon>Anaerobranca</taxon>
    </lineage>
</organism>
<keyword evidence="2" id="KW-0812">Transmembrane</keyword>
<evidence type="ECO:0000256" key="1">
    <source>
        <dbReference type="SAM" id="MobiDB-lite"/>
    </source>
</evidence>
<dbReference type="Proteomes" id="UP000243547">
    <property type="component" value="Unassembled WGS sequence"/>
</dbReference>
<dbReference type="EMBL" id="FRAI01000005">
    <property type="protein sequence ID" value="SHJ67115.1"/>
    <property type="molecule type" value="Genomic_DNA"/>
</dbReference>
<sequence>MENIKKVFTEFKGNKNLSILILAFLGIALILFNFPLKKDTPPITPSNPKIDNLETFELQIKKELENILSKMDGVGKVSVMVTLENSSEMVYSENYTENKRENREEDSQGGKRNTVEYNKTGQLVIIRRAGNEEPVVIKEIMPKIRGVMVVSENGDNPKVKLEITKAIQSVLDVPAYKIFVVKGK</sequence>
<dbReference type="OrthoDB" id="2061035at2"/>
<evidence type="ECO:0000313" key="3">
    <source>
        <dbReference type="EMBL" id="SHJ67115.1"/>
    </source>
</evidence>